<protein>
    <submittedName>
        <fullName evidence="4">PH domain-containing protein</fullName>
    </submittedName>
</protein>
<dbReference type="AlphaFoldDB" id="A0AAV3UAS2"/>
<feature type="region of interest" description="Disordered" evidence="1">
    <location>
        <begin position="473"/>
        <end position="493"/>
    </location>
</feature>
<dbReference type="EMBL" id="BAABKX010000001">
    <property type="protein sequence ID" value="GAA5040366.1"/>
    <property type="molecule type" value="Genomic_DNA"/>
</dbReference>
<feature type="transmembrane region" description="Helical" evidence="2">
    <location>
        <begin position="169"/>
        <end position="192"/>
    </location>
</feature>
<keyword evidence="2" id="KW-1133">Transmembrane helix</keyword>
<keyword evidence="2" id="KW-0812">Transmembrane</keyword>
<evidence type="ECO:0000256" key="1">
    <source>
        <dbReference type="SAM" id="MobiDB-lite"/>
    </source>
</evidence>
<dbReference type="InterPro" id="IPR014529">
    <property type="entry name" value="UCP026631"/>
</dbReference>
<evidence type="ECO:0000256" key="2">
    <source>
        <dbReference type="SAM" id="Phobius"/>
    </source>
</evidence>
<reference evidence="4 5" key="1">
    <citation type="journal article" date="2019" name="Int. J. Syst. Evol. Microbiol.">
        <title>The Global Catalogue of Microorganisms (GCM) 10K type strain sequencing project: providing services to taxonomists for standard genome sequencing and annotation.</title>
        <authorList>
            <consortium name="The Broad Institute Genomics Platform"/>
            <consortium name="The Broad Institute Genome Sequencing Center for Infectious Disease"/>
            <person name="Wu L."/>
            <person name="Ma J."/>
        </authorList>
    </citation>
    <scope>NUCLEOTIDE SEQUENCE [LARGE SCALE GENOMIC DNA]</scope>
    <source>
        <strain evidence="4 5">JCM 17504</strain>
    </source>
</reference>
<keyword evidence="5" id="KW-1185">Reference proteome</keyword>
<feature type="compositionally biased region" description="Basic and acidic residues" evidence="1">
    <location>
        <begin position="473"/>
        <end position="482"/>
    </location>
</feature>
<evidence type="ECO:0000259" key="3">
    <source>
        <dbReference type="Pfam" id="PF03703"/>
    </source>
</evidence>
<feature type="domain" description="YdbS-like PH" evidence="3">
    <location>
        <begin position="61"/>
        <end position="140"/>
    </location>
</feature>
<keyword evidence="2" id="KW-0472">Membrane</keyword>
<feature type="transmembrane region" description="Helical" evidence="2">
    <location>
        <begin position="362"/>
        <end position="379"/>
    </location>
</feature>
<dbReference type="PANTHER" id="PTHR34473:SF3">
    <property type="entry name" value="TRANSMEMBRANE PROTEIN-RELATED"/>
    <property type="match status" value="1"/>
</dbReference>
<feature type="transmembrane region" description="Helical" evidence="2">
    <location>
        <begin position="204"/>
        <end position="227"/>
    </location>
</feature>
<feature type="domain" description="YdbS-like PH" evidence="3">
    <location>
        <begin position="231"/>
        <end position="313"/>
    </location>
</feature>
<feature type="compositionally biased region" description="Polar residues" evidence="1">
    <location>
        <begin position="483"/>
        <end position="493"/>
    </location>
</feature>
<gene>
    <name evidence="4" type="ORF">GCM10025751_00860</name>
</gene>
<evidence type="ECO:0000313" key="4">
    <source>
        <dbReference type="EMBL" id="GAA5040366.1"/>
    </source>
</evidence>
<dbReference type="PIRSF" id="PIRSF026631">
    <property type="entry name" value="UCP026631"/>
    <property type="match status" value="1"/>
</dbReference>
<feature type="transmembrane region" description="Helical" evidence="2">
    <location>
        <begin position="12"/>
        <end position="33"/>
    </location>
</feature>
<dbReference type="RefSeq" id="WP_227774710.1">
    <property type="nucleotide sequence ID" value="NZ_BAABKX010000001.1"/>
</dbReference>
<feature type="transmembrane region" description="Helical" evidence="2">
    <location>
        <begin position="39"/>
        <end position="58"/>
    </location>
</feature>
<accession>A0AAV3UAS2</accession>
<comment type="caution">
    <text evidence="4">The sequence shown here is derived from an EMBL/GenBank/DDBJ whole genome shotgun (WGS) entry which is preliminary data.</text>
</comment>
<proteinExistence type="predicted"/>
<feature type="domain" description="YdbS-like PH" evidence="3">
    <location>
        <begin position="381"/>
        <end position="462"/>
    </location>
</feature>
<evidence type="ECO:0000313" key="5">
    <source>
        <dbReference type="Proteomes" id="UP001501729"/>
    </source>
</evidence>
<sequence>MKLHPLSLPYRLLTRSASLALTLFFVGTTLASAVDFVDIGIVLAIVAVGLLVAGLWELTYYRRFDYVLTDSSLDIDSGVVSRRRREIPLRRIQNVDIRRNIVQRVLGIALVGFETAGGGETEASLRFVAYDEARRLQREIQRRKRGITERNEEDKIQPDLLYEIRSPELLLLSVISIEPRVFGLIFFILPFLTGAAESFGGLSFLFGLAQLLISALVLWVASAMVTFARYYDFTLMRVGDELRYERGLLQRYDGSIPLDKIQTLTLQENPLMRRTGYATLSVETAGYAPGQGPSGGSEAAIPLATRERVLRLAHSIESFDDPTFTRPPKRTRRRYVVRYALAVAGITGLAFGIDWFTGLLDFWYAALALLVLAPTAGQYKWKHRGYYAGENHVQTRNGFWRRRTHVVPYYRVQTVIQRETIFQRRWRLGTVFVDTASSVGFGGQEAHAADIDVDDAGDFRELVRHRLGRQIREQAERARTEKTQSQSRQFSSE</sequence>
<dbReference type="PANTHER" id="PTHR34473">
    <property type="entry name" value="UPF0699 TRANSMEMBRANE PROTEIN YDBS"/>
    <property type="match status" value="1"/>
</dbReference>
<dbReference type="Proteomes" id="UP001501729">
    <property type="component" value="Unassembled WGS sequence"/>
</dbReference>
<name>A0AAV3UAS2_9EURY</name>
<dbReference type="Pfam" id="PF03703">
    <property type="entry name" value="bPH_2"/>
    <property type="match status" value="3"/>
</dbReference>
<feature type="transmembrane region" description="Helical" evidence="2">
    <location>
        <begin position="336"/>
        <end position="356"/>
    </location>
</feature>
<organism evidence="4 5">
    <name type="scientific">Haladaptatus pallidirubidus</name>
    <dbReference type="NCBI Taxonomy" id="1008152"/>
    <lineage>
        <taxon>Archaea</taxon>
        <taxon>Methanobacteriati</taxon>
        <taxon>Methanobacteriota</taxon>
        <taxon>Stenosarchaea group</taxon>
        <taxon>Halobacteria</taxon>
        <taxon>Halobacteriales</taxon>
        <taxon>Haladaptataceae</taxon>
        <taxon>Haladaptatus</taxon>
    </lineage>
</organism>
<dbReference type="InterPro" id="IPR005182">
    <property type="entry name" value="YdbS-like_PH"/>
</dbReference>
<dbReference type="GeneID" id="68614781"/>